<accession>A0A238YLC7</accession>
<dbReference type="OrthoDB" id="5402373at2"/>
<dbReference type="Pfam" id="PF13690">
    <property type="entry name" value="CheX"/>
    <property type="match status" value="1"/>
</dbReference>
<dbReference type="AlphaFoldDB" id="A0A238YLC7"/>
<keyword evidence="4" id="KW-1185">Reference proteome</keyword>
<evidence type="ECO:0000259" key="2">
    <source>
        <dbReference type="Pfam" id="PF13690"/>
    </source>
</evidence>
<feature type="domain" description="Chemotaxis phosphatase CheX-like" evidence="2">
    <location>
        <begin position="59"/>
        <end position="132"/>
    </location>
</feature>
<dbReference type="SUPFAM" id="SSF103039">
    <property type="entry name" value="CheC-like"/>
    <property type="match status" value="1"/>
</dbReference>
<gene>
    <name evidence="3" type="ORF">SAMN06272737_12081</name>
</gene>
<organism evidence="3 4">
    <name type="scientific">Blastococcus mobilis</name>
    <dbReference type="NCBI Taxonomy" id="1938746"/>
    <lineage>
        <taxon>Bacteria</taxon>
        <taxon>Bacillati</taxon>
        <taxon>Actinomycetota</taxon>
        <taxon>Actinomycetes</taxon>
        <taxon>Geodermatophilales</taxon>
        <taxon>Geodermatophilaceae</taxon>
        <taxon>Blastococcus</taxon>
    </lineage>
</organism>
<dbReference type="Proteomes" id="UP000198403">
    <property type="component" value="Unassembled WGS sequence"/>
</dbReference>
<dbReference type="EMBL" id="FZNO01000020">
    <property type="protein sequence ID" value="SNR71209.1"/>
    <property type="molecule type" value="Genomic_DNA"/>
</dbReference>
<evidence type="ECO:0000313" key="4">
    <source>
        <dbReference type="Proteomes" id="UP000198403"/>
    </source>
</evidence>
<sequence length="183" mass="19235">MNEFHDTGERRRSSDTPLLITDLIDEETVRSIAQEAWSALIGDDEFLVPLPGGPPDDAVSSWVDVVGPWTGTVVLTCSRATAEELARCLLAEHAPPVLDAEDVHDALGELANVVGGNVKAVLPGPSALGLPELGSIPAAGPPADTCRVDLLWRGRSLTITVQGSAGAVHITPENNPQKNEVPL</sequence>
<dbReference type="InterPro" id="IPR028051">
    <property type="entry name" value="CheX-like_dom"/>
</dbReference>
<name>A0A238YLC7_9ACTN</name>
<proteinExistence type="predicted"/>
<evidence type="ECO:0000256" key="1">
    <source>
        <dbReference type="ARBA" id="ARBA00022500"/>
    </source>
</evidence>
<dbReference type="RefSeq" id="WP_141137536.1">
    <property type="nucleotide sequence ID" value="NZ_FZNO01000020.1"/>
</dbReference>
<dbReference type="GO" id="GO:0006935">
    <property type="term" value="P:chemotaxis"/>
    <property type="evidence" value="ECO:0007669"/>
    <property type="project" value="UniProtKB-KW"/>
</dbReference>
<keyword evidence="1" id="KW-0145">Chemotaxis</keyword>
<protein>
    <submittedName>
        <fullName evidence="3">Chemotaxis phosphatase CheX</fullName>
    </submittedName>
</protein>
<reference evidence="3 4" key="1">
    <citation type="submission" date="2017-06" db="EMBL/GenBank/DDBJ databases">
        <authorList>
            <person name="Kim H.J."/>
            <person name="Triplett B.A."/>
        </authorList>
    </citation>
    <scope>NUCLEOTIDE SEQUENCE [LARGE SCALE GENOMIC DNA]</scope>
    <source>
        <strain evidence="3 4">DSM 44272</strain>
    </source>
</reference>
<evidence type="ECO:0000313" key="3">
    <source>
        <dbReference type="EMBL" id="SNR71209.1"/>
    </source>
</evidence>
<dbReference type="Gene3D" id="3.40.1550.10">
    <property type="entry name" value="CheC-like"/>
    <property type="match status" value="1"/>
</dbReference>
<dbReference type="InterPro" id="IPR028976">
    <property type="entry name" value="CheC-like_sf"/>
</dbReference>